<dbReference type="Proteomes" id="UP001311232">
    <property type="component" value="Unassembled WGS sequence"/>
</dbReference>
<accession>A0AAV9QWN5</accession>
<protein>
    <submittedName>
        <fullName evidence="2">Uncharacterized protein</fullName>
    </submittedName>
</protein>
<dbReference type="EMBL" id="JAHHUM010002801">
    <property type="protein sequence ID" value="KAK5600742.1"/>
    <property type="molecule type" value="Genomic_DNA"/>
</dbReference>
<comment type="caution">
    <text evidence="2">The sequence shown here is derived from an EMBL/GenBank/DDBJ whole genome shotgun (WGS) entry which is preliminary data.</text>
</comment>
<feature type="non-terminal residue" evidence="2">
    <location>
        <position position="1"/>
    </location>
</feature>
<reference evidence="2 3" key="1">
    <citation type="submission" date="2021-06" db="EMBL/GenBank/DDBJ databases">
        <authorList>
            <person name="Palmer J.M."/>
        </authorList>
    </citation>
    <scope>NUCLEOTIDE SEQUENCE [LARGE SCALE GENOMIC DNA]</scope>
    <source>
        <strain evidence="2 3">MEX-2019</strain>
        <tissue evidence="2">Muscle</tissue>
    </source>
</reference>
<evidence type="ECO:0000313" key="2">
    <source>
        <dbReference type="EMBL" id="KAK5600742.1"/>
    </source>
</evidence>
<name>A0AAV9QWN5_9TELE</name>
<keyword evidence="3" id="KW-1185">Reference proteome</keyword>
<gene>
    <name evidence="2" type="ORF">CRENBAI_010868</name>
</gene>
<organism evidence="2 3">
    <name type="scientific">Crenichthys baileyi</name>
    <name type="common">White River springfish</name>
    <dbReference type="NCBI Taxonomy" id="28760"/>
    <lineage>
        <taxon>Eukaryota</taxon>
        <taxon>Metazoa</taxon>
        <taxon>Chordata</taxon>
        <taxon>Craniata</taxon>
        <taxon>Vertebrata</taxon>
        <taxon>Euteleostomi</taxon>
        <taxon>Actinopterygii</taxon>
        <taxon>Neopterygii</taxon>
        <taxon>Teleostei</taxon>
        <taxon>Neoteleostei</taxon>
        <taxon>Acanthomorphata</taxon>
        <taxon>Ovalentaria</taxon>
        <taxon>Atherinomorphae</taxon>
        <taxon>Cyprinodontiformes</taxon>
        <taxon>Goodeidae</taxon>
        <taxon>Crenichthys</taxon>
    </lineage>
</organism>
<sequence>ADDGRRPVPLFHSDQIAGRLTDRCGTGAPAVVRHQPVPEHRGQVGLQCGNRREPRPMRDPALMMGEKAKTDALSCRGLATAPNMKS</sequence>
<evidence type="ECO:0000256" key="1">
    <source>
        <dbReference type="SAM" id="MobiDB-lite"/>
    </source>
</evidence>
<feature type="region of interest" description="Disordered" evidence="1">
    <location>
        <begin position="34"/>
        <end position="59"/>
    </location>
</feature>
<evidence type="ECO:0000313" key="3">
    <source>
        <dbReference type="Proteomes" id="UP001311232"/>
    </source>
</evidence>
<dbReference type="AlphaFoldDB" id="A0AAV9QWN5"/>
<proteinExistence type="predicted"/>